<evidence type="ECO:0000256" key="9">
    <source>
        <dbReference type="SAM" id="Phobius"/>
    </source>
</evidence>
<name>A0A9P7YJN8_9HELO</name>
<dbReference type="InterPro" id="IPR036188">
    <property type="entry name" value="FAD/NAD-bd_sf"/>
</dbReference>
<dbReference type="OrthoDB" id="437369at2759"/>
<evidence type="ECO:0000313" key="11">
    <source>
        <dbReference type="EMBL" id="KAG9235028.1"/>
    </source>
</evidence>
<dbReference type="GO" id="GO:0001735">
    <property type="term" value="F:prenylcysteine oxidase activity"/>
    <property type="evidence" value="ECO:0007669"/>
    <property type="project" value="InterPro"/>
</dbReference>
<dbReference type="SUPFAM" id="SSF51905">
    <property type="entry name" value="FAD/NAD(P)-binding domain"/>
    <property type="match status" value="1"/>
</dbReference>
<evidence type="ECO:0000256" key="2">
    <source>
        <dbReference type="ARBA" id="ARBA00009967"/>
    </source>
</evidence>
<accession>A0A9P7YJN8</accession>
<comment type="similarity">
    <text evidence="2">Belongs to the prenylcysteine oxidase family.</text>
</comment>
<feature type="transmembrane region" description="Helical" evidence="9">
    <location>
        <begin position="67"/>
        <end position="86"/>
    </location>
</feature>
<sequence>MNDPTPPPPPPPPPYSERTPLFSDRSSRPPSYRCRWDDAGHASYNECLEQSSQPEKNRNINNILKKALGSVALAFALVFGVIWGFYGVAIWWDGGGGKSVKGVDVVRVGVVGAGPAGINAAYALSKHKFPSSKEKNDIDLHITIYEQNSHVGGRLIPSLPKSDLKHELHAEDFATGGLARNSILASAAWDSLGLVYGVTGRGDERTMRTGFYNGRGVVSELPRPRSELGFGRWAALLWRYGLSVSYGGNVPTGTMKAWDAMLERAAKGRKGYESVWDILGGKMAGALGLGAMTRLQRNNIGDGYRDEVVRPQVRRQAGMGLEDISDLALSMALEREYKGTCVEGQEGNFEKVMKGFAESSKAELKLERKVTGLKRELFNETREMWVVQAIGSEGLEYEMFDHIVLAAPFNATLFPDAKLDMEDVLYTPAHLTFVSTKSAPKLSIGSGLDQILLIDPKTNIGTDTAKTKEINEITYIRDVFSLSTSSLVESRYLYRITASSPLSTGDVHALFGEENVDAVQQQSIENAWPVTMPRDGGDRGEFEIGKGRGLWGMGSGEGWVSSVDWMWVLGGVVGGKLGEAVEVGRERADQEG</sequence>
<reference evidence="11" key="1">
    <citation type="journal article" date="2021" name="IMA Fungus">
        <title>Genomic characterization of three marine fungi, including Emericellopsis atlantica sp. nov. with signatures of a generalist lifestyle and marine biomass degradation.</title>
        <authorList>
            <person name="Hagestad O.C."/>
            <person name="Hou L."/>
            <person name="Andersen J.H."/>
            <person name="Hansen E.H."/>
            <person name="Altermark B."/>
            <person name="Li C."/>
            <person name="Kuhnert E."/>
            <person name="Cox R.J."/>
            <person name="Crous P.W."/>
            <person name="Spatafora J.W."/>
            <person name="Lail K."/>
            <person name="Amirebrahimi M."/>
            <person name="Lipzen A."/>
            <person name="Pangilinan J."/>
            <person name="Andreopoulos W."/>
            <person name="Hayes R.D."/>
            <person name="Ng V."/>
            <person name="Grigoriev I.V."/>
            <person name="Jackson S.A."/>
            <person name="Sutton T.D.S."/>
            <person name="Dobson A.D.W."/>
            <person name="Rama T."/>
        </authorList>
    </citation>
    <scope>NUCLEOTIDE SEQUENCE</scope>
    <source>
        <strain evidence="11">TRa018bII</strain>
    </source>
</reference>
<keyword evidence="9" id="KW-0812">Transmembrane</keyword>
<keyword evidence="12" id="KW-1185">Reference proteome</keyword>
<feature type="region of interest" description="Disordered" evidence="8">
    <location>
        <begin position="1"/>
        <end position="31"/>
    </location>
</feature>
<keyword evidence="4" id="KW-0732">Signal</keyword>
<dbReference type="GO" id="GO:0030327">
    <property type="term" value="P:prenylated protein catabolic process"/>
    <property type="evidence" value="ECO:0007669"/>
    <property type="project" value="TreeGrafter"/>
</dbReference>
<keyword evidence="9" id="KW-1133">Transmembrane helix</keyword>
<keyword evidence="5" id="KW-0274">FAD</keyword>
<evidence type="ECO:0000256" key="7">
    <source>
        <dbReference type="ARBA" id="ARBA00023180"/>
    </source>
</evidence>
<feature type="compositionally biased region" description="Pro residues" evidence="8">
    <location>
        <begin position="1"/>
        <end position="15"/>
    </location>
</feature>
<dbReference type="PANTHER" id="PTHR15944:SF0">
    <property type="entry name" value="PRENYLCYSTEINE LYASE DOMAIN-CONTAINING PROTEIN"/>
    <property type="match status" value="1"/>
</dbReference>
<evidence type="ECO:0000259" key="10">
    <source>
        <dbReference type="Pfam" id="PF07156"/>
    </source>
</evidence>
<evidence type="ECO:0000256" key="4">
    <source>
        <dbReference type="ARBA" id="ARBA00022729"/>
    </source>
</evidence>
<keyword evidence="9" id="KW-0472">Membrane</keyword>
<keyword evidence="6" id="KW-0560">Oxidoreductase</keyword>
<evidence type="ECO:0000313" key="12">
    <source>
        <dbReference type="Proteomes" id="UP000824998"/>
    </source>
</evidence>
<organism evidence="11 12">
    <name type="scientific">Amylocarpus encephaloides</name>
    <dbReference type="NCBI Taxonomy" id="45428"/>
    <lineage>
        <taxon>Eukaryota</taxon>
        <taxon>Fungi</taxon>
        <taxon>Dikarya</taxon>
        <taxon>Ascomycota</taxon>
        <taxon>Pezizomycotina</taxon>
        <taxon>Leotiomycetes</taxon>
        <taxon>Helotiales</taxon>
        <taxon>Helotiales incertae sedis</taxon>
        <taxon>Amylocarpus</taxon>
    </lineage>
</organism>
<proteinExistence type="inferred from homology"/>
<evidence type="ECO:0000256" key="5">
    <source>
        <dbReference type="ARBA" id="ARBA00022827"/>
    </source>
</evidence>
<feature type="transmembrane region" description="Helical" evidence="9">
    <location>
        <begin position="106"/>
        <end position="125"/>
    </location>
</feature>
<dbReference type="InterPro" id="IPR010795">
    <property type="entry name" value="Prenylcys_lyase"/>
</dbReference>
<evidence type="ECO:0000256" key="6">
    <source>
        <dbReference type="ARBA" id="ARBA00023002"/>
    </source>
</evidence>
<feature type="domain" description="Prenylcysteine lyase" evidence="10">
    <location>
        <begin position="234"/>
        <end position="533"/>
    </location>
</feature>
<dbReference type="Pfam" id="PF07156">
    <property type="entry name" value="Prenylcys_lyase"/>
    <property type="match status" value="1"/>
</dbReference>
<evidence type="ECO:0000256" key="1">
    <source>
        <dbReference type="ARBA" id="ARBA00001974"/>
    </source>
</evidence>
<comment type="cofactor">
    <cofactor evidence="1">
        <name>FAD</name>
        <dbReference type="ChEBI" id="CHEBI:57692"/>
    </cofactor>
</comment>
<dbReference type="PANTHER" id="PTHR15944">
    <property type="entry name" value="FARNESYLCYSTEINE LYASE"/>
    <property type="match status" value="1"/>
</dbReference>
<dbReference type="Proteomes" id="UP000824998">
    <property type="component" value="Unassembled WGS sequence"/>
</dbReference>
<keyword evidence="7" id="KW-0325">Glycoprotein</keyword>
<dbReference type="Pfam" id="PF13450">
    <property type="entry name" value="NAD_binding_8"/>
    <property type="match status" value="1"/>
</dbReference>
<gene>
    <name evidence="11" type="ORF">BJ875DRAFT_284691</name>
</gene>
<dbReference type="GO" id="GO:0030328">
    <property type="term" value="P:prenylcysteine catabolic process"/>
    <property type="evidence" value="ECO:0007669"/>
    <property type="project" value="InterPro"/>
</dbReference>
<comment type="caution">
    <text evidence="11">The sequence shown here is derived from an EMBL/GenBank/DDBJ whole genome shotgun (WGS) entry which is preliminary data.</text>
</comment>
<keyword evidence="3" id="KW-0285">Flavoprotein</keyword>
<dbReference type="InterPro" id="IPR017046">
    <property type="entry name" value="Prenylcysteine_Oxase1"/>
</dbReference>
<dbReference type="EMBL" id="MU251444">
    <property type="protein sequence ID" value="KAG9235028.1"/>
    <property type="molecule type" value="Genomic_DNA"/>
</dbReference>
<protein>
    <recommendedName>
        <fullName evidence="10">Prenylcysteine lyase domain-containing protein</fullName>
    </recommendedName>
</protein>
<evidence type="ECO:0000256" key="8">
    <source>
        <dbReference type="SAM" id="MobiDB-lite"/>
    </source>
</evidence>
<evidence type="ECO:0000256" key="3">
    <source>
        <dbReference type="ARBA" id="ARBA00022630"/>
    </source>
</evidence>
<dbReference type="Gene3D" id="3.50.50.60">
    <property type="entry name" value="FAD/NAD(P)-binding domain"/>
    <property type="match status" value="1"/>
</dbReference>
<dbReference type="AlphaFoldDB" id="A0A9P7YJN8"/>